<gene>
    <name evidence="3" type="ORF">CI114_02015</name>
</gene>
<organism evidence="3 4">
    <name type="scientific">Fusobacterium animalis</name>
    <dbReference type="NCBI Taxonomy" id="76859"/>
    <lineage>
        <taxon>Bacteria</taxon>
        <taxon>Fusobacteriati</taxon>
        <taxon>Fusobacteriota</taxon>
        <taxon>Fusobacteriia</taxon>
        <taxon>Fusobacteriales</taxon>
        <taxon>Fusobacteriaceae</taxon>
        <taxon>Fusobacterium</taxon>
    </lineage>
</organism>
<dbReference type="AlphaFoldDB" id="A0A2G9FNK5"/>
<protein>
    <submittedName>
        <fullName evidence="3">Nuclear transport factor 2 family protein</fullName>
    </submittedName>
</protein>
<evidence type="ECO:0000256" key="1">
    <source>
        <dbReference type="SAM" id="SignalP"/>
    </source>
</evidence>
<dbReference type="EMBL" id="NPND01000004">
    <property type="protein sequence ID" value="PIM93188.1"/>
    <property type="molecule type" value="Genomic_DNA"/>
</dbReference>
<accession>A0A2G9FNK5</accession>
<evidence type="ECO:0000259" key="2">
    <source>
        <dbReference type="Pfam" id="PF13577"/>
    </source>
</evidence>
<comment type="caution">
    <text evidence="3">The sequence shown here is derived from an EMBL/GenBank/DDBJ whole genome shotgun (WGS) entry which is preliminary data.</text>
</comment>
<feature type="chain" id="PRO_5030047728" evidence="1">
    <location>
        <begin position="21"/>
        <end position="180"/>
    </location>
</feature>
<name>A0A2G9FNK5_9FUSO</name>
<keyword evidence="1" id="KW-0732">Signal</keyword>
<feature type="signal peptide" evidence="1">
    <location>
        <begin position="1"/>
        <end position="20"/>
    </location>
</feature>
<dbReference type="SUPFAM" id="SSF54427">
    <property type="entry name" value="NTF2-like"/>
    <property type="match status" value="1"/>
</dbReference>
<evidence type="ECO:0000313" key="3">
    <source>
        <dbReference type="EMBL" id="PIM93188.1"/>
    </source>
</evidence>
<dbReference type="Proteomes" id="UP000230719">
    <property type="component" value="Unassembled WGS sequence"/>
</dbReference>
<evidence type="ECO:0000313" key="4">
    <source>
        <dbReference type="Proteomes" id="UP000230719"/>
    </source>
</evidence>
<dbReference type="RefSeq" id="WP_051419056.1">
    <property type="nucleotide sequence ID" value="NZ_CP056006.1"/>
</dbReference>
<dbReference type="Pfam" id="PF13577">
    <property type="entry name" value="SnoaL_4"/>
    <property type="match status" value="1"/>
</dbReference>
<proteinExistence type="predicted"/>
<sequence length="180" mass="20759">MKLKGILLLLLIILNISAFAVNSSKSIKEIDKMDVKELQEVKDRLELQNLVYTFSNLSDTKEIDKQVMLFTENASVQSFENGVAGNKYVGREEIGKAFKNYLAQFDVVFHMNGQQTVTIKGDTAEGINYCQVVLIKNENGKKIRTTRGVRYQDKYRKVNEKWYIEDRKSNFMWGATDEIK</sequence>
<feature type="domain" description="SnoaL-like" evidence="2">
    <location>
        <begin position="39"/>
        <end position="168"/>
    </location>
</feature>
<dbReference type="InterPro" id="IPR032710">
    <property type="entry name" value="NTF2-like_dom_sf"/>
</dbReference>
<dbReference type="InterPro" id="IPR037401">
    <property type="entry name" value="SnoaL-like"/>
</dbReference>
<reference evidence="3 4" key="1">
    <citation type="submission" date="2017-08" db="EMBL/GenBank/DDBJ databases">
        <title>Analysis of Fusobacterium persistence and antibiotic response in human colorectal.</title>
        <authorList>
            <person name="Bullman S."/>
        </authorList>
    </citation>
    <scope>NUCLEOTIDE SEQUENCE [LARGE SCALE GENOMIC DNA]</scope>
    <source>
        <strain evidence="3 4">P2_CP</strain>
    </source>
</reference>
<dbReference type="Gene3D" id="3.10.450.50">
    <property type="match status" value="1"/>
</dbReference>